<protein>
    <recommendedName>
        <fullName evidence="3">Phage protein</fullName>
    </recommendedName>
</protein>
<dbReference type="RefSeq" id="WP_137627703.1">
    <property type="nucleotide sequence ID" value="NZ_BJDJ01000003.1"/>
</dbReference>
<reference evidence="2" key="1">
    <citation type="journal article" date="2019" name="Int. J. Syst. Evol. Microbiol.">
        <title>The Global Catalogue of Microorganisms (GCM) 10K type strain sequencing project: providing services to taxonomists for standard genome sequencing and annotation.</title>
        <authorList>
            <consortium name="The Broad Institute Genomics Platform"/>
            <consortium name="The Broad Institute Genome Sequencing Center for Infectious Disease"/>
            <person name="Wu L."/>
            <person name="Ma J."/>
        </authorList>
    </citation>
    <scope>NUCLEOTIDE SEQUENCE [LARGE SCALE GENOMIC DNA]</scope>
    <source>
        <strain evidence="2">CCM 8933</strain>
    </source>
</reference>
<dbReference type="EMBL" id="JBHSSC010000009">
    <property type="protein sequence ID" value="MFC6180327.1"/>
    <property type="molecule type" value="Genomic_DNA"/>
</dbReference>
<evidence type="ECO:0000313" key="2">
    <source>
        <dbReference type="Proteomes" id="UP001596282"/>
    </source>
</evidence>
<sequence length="160" mass="17838">MKLSELESAITASSLQWTIDNSGTFLTIGDPMHDGYPYAKLRLKGVYYEIANLLPSLARNIIEFMATPISQRVISVKKWNVVIGADTDDPDYISVYCKGEHEGDFNVDAAAIECDLTCDRSCQFTDKEFKDLISALKKQPHGDVLAKIAELGKREVECDE</sequence>
<name>A0ABW1RY40_9LACO</name>
<organism evidence="1 2">
    <name type="scientific">Lactiplantibacillus daowaiensis</name>
    <dbReference type="NCBI Taxonomy" id="2559918"/>
    <lineage>
        <taxon>Bacteria</taxon>
        <taxon>Bacillati</taxon>
        <taxon>Bacillota</taxon>
        <taxon>Bacilli</taxon>
        <taxon>Lactobacillales</taxon>
        <taxon>Lactobacillaceae</taxon>
        <taxon>Lactiplantibacillus</taxon>
    </lineage>
</organism>
<dbReference type="Proteomes" id="UP001596282">
    <property type="component" value="Unassembled WGS sequence"/>
</dbReference>
<evidence type="ECO:0008006" key="3">
    <source>
        <dbReference type="Google" id="ProtNLM"/>
    </source>
</evidence>
<proteinExistence type="predicted"/>
<gene>
    <name evidence="1" type="ORF">ACFP5Y_03710</name>
</gene>
<comment type="caution">
    <text evidence="1">The sequence shown here is derived from an EMBL/GenBank/DDBJ whole genome shotgun (WGS) entry which is preliminary data.</text>
</comment>
<keyword evidence="2" id="KW-1185">Reference proteome</keyword>
<evidence type="ECO:0000313" key="1">
    <source>
        <dbReference type="EMBL" id="MFC6180327.1"/>
    </source>
</evidence>
<accession>A0ABW1RY40</accession>